<protein>
    <submittedName>
        <fullName evidence="2">Uncharacterized protein</fullName>
    </submittedName>
</protein>
<keyword evidence="3" id="KW-1185">Reference proteome</keyword>
<sequence length="438" mass="47917">MYTTQGLVRSKEEHRTHEGLEDDDEDLALTPRPTSPLAPEWAHEEGSSFKPPGVVRGGPLIQGSVSGGLSAIHQTQHTAPYNSAVAATGAIPVNTGMIPGSGVRRHVWNNRLILEKKGRLLLLPYDDYIFSLYVDAEEGILIGTIYGRILHYVFPWATGVANNGLANNGLANNGSVDNGSVDNGSANNGSTRGWSLTSGGECSILQGFSEDAVRGLYMTREKMFGIVGNHACWAFDRLTRKERQYKFDRRISAQIKYVLQCENQVLIPSLGVTIMHDLENQTTLLCPLRLPDSDVIPLDYRDGNLISFIHAGSNATTPAAIKVLKLPLTIEEPRWGTTVDCIFHQELPKNVTGLTKAKFWGADRIAFITNGNQLYVFEISSGNRLVRPSQRALGGHWALAEAGHQPGGERHQVGGEHQAAKGTRWVESTIWAAGIMYV</sequence>
<accession>A0A023B159</accession>
<gene>
    <name evidence="2" type="ORF">GNI_134580</name>
</gene>
<dbReference type="RefSeq" id="XP_011132343.1">
    <property type="nucleotide sequence ID" value="XM_011134041.1"/>
</dbReference>
<feature type="compositionally biased region" description="Basic and acidic residues" evidence="1">
    <location>
        <begin position="9"/>
        <end position="19"/>
    </location>
</feature>
<dbReference type="OrthoDB" id="419300at2759"/>
<name>A0A023B159_GRENI</name>
<dbReference type="Proteomes" id="UP000019763">
    <property type="component" value="Unassembled WGS sequence"/>
</dbReference>
<evidence type="ECO:0000313" key="3">
    <source>
        <dbReference type="Proteomes" id="UP000019763"/>
    </source>
</evidence>
<dbReference type="GeneID" id="22914767"/>
<feature type="region of interest" description="Disordered" evidence="1">
    <location>
        <begin position="1"/>
        <end position="54"/>
    </location>
</feature>
<reference evidence="2" key="1">
    <citation type="submission" date="2013-12" db="EMBL/GenBank/DDBJ databases">
        <authorList>
            <person name="Omoto C.K."/>
            <person name="Sibley D."/>
            <person name="Venepally P."/>
            <person name="Hadjithomas M."/>
            <person name="Karamycheva S."/>
            <person name="Brunk B."/>
            <person name="Roos D."/>
            <person name="Caler E."/>
            <person name="Lorenzi H."/>
        </authorList>
    </citation>
    <scope>NUCLEOTIDE SEQUENCE</scope>
</reference>
<organism evidence="2 3">
    <name type="scientific">Gregarina niphandrodes</name>
    <name type="common">Septate eugregarine</name>
    <dbReference type="NCBI Taxonomy" id="110365"/>
    <lineage>
        <taxon>Eukaryota</taxon>
        <taxon>Sar</taxon>
        <taxon>Alveolata</taxon>
        <taxon>Apicomplexa</taxon>
        <taxon>Conoidasida</taxon>
        <taxon>Gregarinasina</taxon>
        <taxon>Eugregarinorida</taxon>
        <taxon>Gregarinidae</taxon>
        <taxon>Gregarina</taxon>
    </lineage>
</organism>
<evidence type="ECO:0000256" key="1">
    <source>
        <dbReference type="SAM" id="MobiDB-lite"/>
    </source>
</evidence>
<proteinExistence type="predicted"/>
<dbReference type="AlphaFoldDB" id="A0A023B159"/>
<evidence type="ECO:0000313" key="2">
    <source>
        <dbReference type="EMBL" id="EZG46182.1"/>
    </source>
</evidence>
<dbReference type="EMBL" id="AFNH02000997">
    <property type="protein sequence ID" value="EZG46182.1"/>
    <property type="molecule type" value="Genomic_DNA"/>
</dbReference>
<dbReference type="VEuPathDB" id="CryptoDB:GNI_134580"/>
<comment type="caution">
    <text evidence="2">The sequence shown here is derived from an EMBL/GenBank/DDBJ whole genome shotgun (WGS) entry which is preliminary data.</text>
</comment>